<gene>
    <name evidence="1" type="ORF">ASU35_00740</name>
</gene>
<dbReference type="Proteomes" id="UP000054874">
    <property type="component" value="Unassembled WGS sequence"/>
</dbReference>
<evidence type="ECO:0008006" key="3">
    <source>
        <dbReference type="Google" id="ProtNLM"/>
    </source>
</evidence>
<reference evidence="1 2" key="1">
    <citation type="submission" date="2015-11" db="EMBL/GenBank/DDBJ databases">
        <title>Butyribacter intestini gen. nov., sp. nov., a butyric acid-producing bacterium of the family Lachnospiraceae isolated from the human faeces.</title>
        <authorList>
            <person name="Zou Y."/>
            <person name="Xue W."/>
            <person name="Luo G."/>
            <person name="Lv M."/>
        </authorList>
    </citation>
    <scope>NUCLEOTIDE SEQUENCE [LARGE SCALE GENOMIC DNA]</scope>
    <source>
        <strain evidence="1 2">ACET-33324</strain>
    </source>
</reference>
<dbReference type="RefSeq" id="WP_058351207.1">
    <property type="nucleotide sequence ID" value="NZ_CABMMD010000001.1"/>
</dbReference>
<name>A0A0V8QJK2_9FIRM</name>
<accession>A0A0V8QJK2</accession>
<keyword evidence="2" id="KW-1185">Reference proteome</keyword>
<comment type="caution">
    <text evidence="1">The sequence shown here is derived from an EMBL/GenBank/DDBJ whole genome shotgun (WGS) entry which is preliminary data.</text>
</comment>
<protein>
    <recommendedName>
        <fullName evidence="3">PqqD family protein</fullName>
    </recommendedName>
</protein>
<organism evidence="1 2">
    <name type="scientific">Acetivibrio ethanolgignens</name>
    <dbReference type="NCBI Taxonomy" id="290052"/>
    <lineage>
        <taxon>Bacteria</taxon>
        <taxon>Bacillati</taxon>
        <taxon>Bacillota</taxon>
        <taxon>Clostridia</taxon>
        <taxon>Eubacteriales</taxon>
        <taxon>Oscillospiraceae</taxon>
        <taxon>Acetivibrio</taxon>
    </lineage>
</organism>
<dbReference type="STRING" id="290052.ASU35_00740"/>
<sequence>MGMNKFFRYLYKESWVTVRKEGTSYIIVDPIDLRVIKINKIQAAILYKMAVKEISIEEIKNVFRKHGIAGNAVDEFIENVKKNNLL</sequence>
<evidence type="ECO:0000313" key="1">
    <source>
        <dbReference type="EMBL" id="KSV60728.1"/>
    </source>
</evidence>
<dbReference type="EMBL" id="LNAM01000001">
    <property type="protein sequence ID" value="KSV60728.1"/>
    <property type="molecule type" value="Genomic_DNA"/>
</dbReference>
<evidence type="ECO:0000313" key="2">
    <source>
        <dbReference type="Proteomes" id="UP000054874"/>
    </source>
</evidence>
<dbReference type="AlphaFoldDB" id="A0A0V8QJK2"/>
<proteinExistence type="predicted"/>